<accession>A0A6L2L8H9</accession>
<proteinExistence type="predicted"/>
<comment type="caution">
    <text evidence="2">The sequence shown here is derived from an EMBL/GenBank/DDBJ whole genome shotgun (WGS) entry which is preliminary data.</text>
</comment>
<protein>
    <submittedName>
        <fullName evidence="2">Uncharacterized protein</fullName>
    </submittedName>
</protein>
<evidence type="ECO:0000313" key="2">
    <source>
        <dbReference type="EMBL" id="GEU57157.1"/>
    </source>
</evidence>
<dbReference type="EMBL" id="BKCJ010003783">
    <property type="protein sequence ID" value="GEU57157.1"/>
    <property type="molecule type" value="Genomic_DNA"/>
</dbReference>
<feature type="region of interest" description="Disordered" evidence="1">
    <location>
        <begin position="1"/>
        <end position="39"/>
    </location>
</feature>
<reference evidence="2" key="1">
    <citation type="journal article" date="2019" name="Sci. Rep.">
        <title>Draft genome of Tanacetum cinerariifolium, the natural source of mosquito coil.</title>
        <authorList>
            <person name="Yamashiro T."/>
            <person name="Shiraishi A."/>
            <person name="Satake H."/>
            <person name="Nakayama K."/>
        </authorList>
    </citation>
    <scope>NUCLEOTIDE SEQUENCE</scope>
</reference>
<organism evidence="2">
    <name type="scientific">Tanacetum cinerariifolium</name>
    <name type="common">Dalmatian daisy</name>
    <name type="synonym">Chrysanthemum cinerariifolium</name>
    <dbReference type="NCBI Taxonomy" id="118510"/>
    <lineage>
        <taxon>Eukaryota</taxon>
        <taxon>Viridiplantae</taxon>
        <taxon>Streptophyta</taxon>
        <taxon>Embryophyta</taxon>
        <taxon>Tracheophyta</taxon>
        <taxon>Spermatophyta</taxon>
        <taxon>Magnoliopsida</taxon>
        <taxon>eudicotyledons</taxon>
        <taxon>Gunneridae</taxon>
        <taxon>Pentapetalae</taxon>
        <taxon>asterids</taxon>
        <taxon>campanulids</taxon>
        <taxon>Asterales</taxon>
        <taxon>Asteraceae</taxon>
        <taxon>Asteroideae</taxon>
        <taxon>Anthemideae</taxon>
        <taxon>Anthemidinae</taxon>
        <taxon>Tanacetum</taxon>
    </lineage>
</organism>
<evidence type="ECO:0000256" key="1">
    <source>
        <dbReference type="SAM" id="MobiDB-lite"/>
    </source>
</evidence>
<name>A0A6L2L8H9_TANCI</name>
<sequence length="139" mass="15722">MIAPGSSSLELRIHDHNNEPSSSKLVTKVVSPEDKKATSRQELELPFHHHITMLRTSEIYLSIHREDGNPACANIQQALSRMVANFTVIVAEKLYLMTLTRIQLLLVEDMLETLMVSIYDALRTVQVVSPDLESEYNCT</sequence>
<gene>
    <name evidence="2" type="ORF">Tci_029135</name>
</gene>
<dbReference type="AlphaFoldDB" id="A0A6L2L8H9"/>